<dbReference type="AlphaFoldDB" id="A0A6P7JN04"/>
<keyword evidence="1" id="KW-1133">Transmembrane helix</keyword>
<feature type="chain" id="PRO_5027864124" evidence="2">
    <location>
        <begin position="25"/>
        <end position="244"/>
    </location>
</feature>
<keyword evidence="3" id="KW-1185">Reference proteome</keyword>
<evidence type="ECO:0000313" key="4">
    <source>
        <dbReference type="RefSeq" id="XP_028278347.1"/>
    </source>
</evidence>
<sequence>MAAAWDLSFPLIIICLVFIRSYCSLPTASQDAEVYSMRPLRPRRLSTESLNLPSDDYYDDVDTVSPVIPIRVSPNEQTFKPCDYSPCTEGQTPCPKLSAATGCLCPGFTLHDTPPEAPNLRSVSWNGSDVVLQWCAPYSHVIAYVVTVGGQERQAFREDKRSGAVGAIDHISQVCIVAVNEAGPSDGTCMMYQPKGNRLPLTAGLIGGALGLLLLVLLAVLLWRHRRQRKYEASISMHSAAESQ</sequence>
<evidence type="ECO:0000256" key="2">
    <source>
        <dbReference type="SAM" id="SignalP"/>
    </source>
</evidence>
<name>A0A6P7JN04_9TELE</name>
<dbReference type="RefSeq" id="XP_028278347.1">
    <property type="nucleotide sequence ID" value="XM_028422546.1"/>
</dbReference>
<gene>
    <name evidence="4" type="primary">LOC114446739</name>
</gene>
<organism evidence="3 4">
    <name type="scientific">Parambassis ranga</name>
    <name type="common">Indian glassy fish</name>
    <dbReference type="NCBI Taxonomy" id="210632"/>
    <lineage>
        <taxon>Eukaryota</taxon>
        <taxon>Metazoa</taxon>
        <taxon>Chordata</taxon>
        <taxon>Craniata</taxon>
        <taxon>Vertebrata</taxon>
        <taxon>Euteleostomi</taxon>
        <taxon>Actinopterygii</taxon>
        <taxon>Neopterygii</taxon>
        <taxon>Teleostei</taxon>
        <taxon>Neoteleostei</taxon>
        <taxon>Acanthomorphata</taxon>
        <taxon>Ovalentaria</taxon>
        <taxon>Ambassidae</taxon>
        <taxon>Parambassis</taxon>
    </lineage>
</organism>
<keyword evidence="1" id="KW-0812">Transmembrane</keyword>
<reference evidence="4" key="1">
    <citation type="submission" date="2025-08" db="UniProtKB">
        <authorList>
            <consortium name="RefSeq"/>
        </authorList>
    </citation>
    <scope>IDENTIFICATION</scope>
</reference>
<dbReference type="Proteomes" id="UP000515145">
    <property type="component" value="Chromosome 14"/>
</dbReference>
<proteinExistence type="predicted"/>
<keyword evidence="1" id="KW-0472">Membrane</keyword>
<protein>
    <submittedName>
        <fullName evidence="4">Leucine-rich repeat neuronal protein 4</fullName>
    </submittedName>
</protein>
<dbReference type="OrthoDB" id="676979at2759"/>
<accession>A0A6P7JN04</accession>
<keyword evidence="2" id="KW-0732">Signal</keyword>
<dbReference type="GeneID" id="114446739"/>
<evidence type="ECO:0000313" key="3">
    <source>
        <dbReference type="Proteomes" id="UP000515145"/>
    </source>
</evidence>
<feature type="signal peptide" evidence="2">
    <location>
        <begin position="1"/>
        <end position="24"/>
    </location>
</feature>
<evidence type="ECO:0000256" key="1">
    <source>
        <dbReference type="SAM" id="Phobius"/>
    </source>
</evidence>
<dbReference type="InParanoid" id="A0A6P7JN04"/>
<feature type="transmembrane region" description="Helical" evidence="1">
    <location>
        <begin position="199"/>
        <end position="223"/>
    </location>
</feature>